<organism evidence="2 3">
    <name type="scientific">Streblomastix strix</name>
    <dbReference type="NCBI Taxonomy" id="222440"/>
    <lineage>
        <taxon>Eukaryota</taxon>
        <taxon>Metamonada</taxon>
        <taxon>Preaxostyla</taxon>
        <taxon>Oxymonadida</taxon>
        <taxon>Streblomastigidae</taxon>
        <taxon>Streblomastix</taxon>
    </lineage>
</organism>
<protein>
    <submittedName>
        <fullName evidence="2">Uncharacterized protein</fullName>
    </submittedName>
</protein>
<dbReference type="Proteomes" id="UP000324800">
    <property type="component" value="Unassembled WGS sequence"/>
</dbReference>
<feature type="compositionally biased region" description="Polar residues" evidence="1">
    <location>
        <begin position="152"/>
        <end position="169"/>
    </location>
</feature>
<evidence type="ECO:0000256" key="1">
    <source>
        <dbReference type="SAM" id="MobiDB-lite"/>
    </source>
</evidence>
<comment type="caution">
    <text evidence="2">The sequence shown here is derived from an EMBL/GenBank/DDBJ whole genome shotgun (WGS) entry which is preliminary data.</text>
</comment>
<sequence>IILEQQVQNIQQQINGYSQDIGQLQADVQVINTELARQTHFRGYFTTNDEILELTNPAIGDYAYSAEDLLVWDYDGSQWVETDKIVPDQMTPASDANPLSDGTVTAGTSAEYSRGDHIHPLNISTSVPISDTADGTVGTSVNYSRSDHSHPINISSTTPLQDSTLGSVGTANSYARSDHQHPINVETNASNIPIVDGVGVNGTSTYYSRHDHVHPQQLTYDGNVTATKFIKTGGLATEVLCANGDTTTIDNPISRKYNSGSGGYIQLCVFPAGTSTGAPYIQFQVQCNTNAMQTIDLVPNYTVNGINALYGSFTAPFYVQTIMNVYYGVDQLLHTHTGTGSQAIYTAWIHMMSGSGNATVTVSKQGTYWPQRVTEILTQDIVSSISGSQTQIPMTFNLGTGGIIGDVLQVNPLSRNYSSYSNGIRIGNNNGDQTASLYLGCIKTAINTTQAGQWEISKTNDNALTINPSSLRQTDHSVGLSINSDSSKITFNGNDIVNVGTDQSITGRKTFANTSLGSIQINATDTSYGEGIRISNSPLYNVSTIYIGTSSTSTSGEIEGQWTIIKRNAGELCICRTADQNTDNKGLMISADGNTLSFNGSVIAGTGASTGGDSSVTYSQGKAVQWGTNSSQSGGLYASGQNLYWNARTIFTIAQQLGHKINASDNEIWHIYKSLTHHINDIDQQEYQQLKNKYYDSDE</sequence>
<feature type="region of interest" description="Disordered" evidence="1">
    <location>
        <begin position="145"/>
        <end position="169"/>
    </location>
</feature>
<proteinExistence type="predicted"/>
<feature type="non-terminal residue" evidence="2">
    <location>
        <position position="699"/>
    </location>
</feature>
<gene>
    <name evidence="2" type="ORF">EZS28_037993</name>
</gene>
<accession>A0A5J4U8G3</accession>
<dbReference type="AlphaFoldDB" id="A0A5J4U8G3"/>
<evidence type="ECO:0000313" key="3">
    <source>
        <dbReference type="Proteomes" id="UP000324800"/>
    </source>
</evidence>
<dbReference type="EMBL" id="SNRW01019339">
    <property type="protein sequence ID" value="KAA6366480.1"/>
    <property type="molecule type" value="Genomic_DNA"/>
</dbReference>
<reference evidence="2 3" key="1">
    <citation type="submission" date="2019-03" db="EMBL/GenBank/DDBJ databases">
        <title>Single cell metagenomics reveals metabolic interactions within the superorganism composed of flagellate Streblomastix strix and complex community of Bacteroidetes bacteria on its surface.</title>
        <authorList>
            <person name="Treitli S.C."/>
            <person name="Kolisko M."/>
            <person name="Husnik F."/>
            <person name="Keeling P."/>
            <person name="Hampl V."/>
        </authorList>
    </citation>
    <scope>NUCLEOTIDE SEQUENCE [LARGE SCALE GENOMIC DNA]</scope>
    <source>
        <strain evidence="2">ST1C</strain>
    </source>
</reference>
<evidence type="ECO:0000313" key="2">
    <source>
        <dbReference type="EMBL" id="KAA6366480.1"/>
    </source>
</evidence>
<name>A0A5J4U8G3_9EUKA</name>
<feature type="non-terminal residue" evidence="2">
    <location>
        <position position="1"/>
    </location>
</feature>